<evidence type="ECO:0000313" key="1">
    <source>
        <dbReference type="EMBL" id="CAD8161402.1"/>
    </source>
</evidence>
<accession>A0A8S1UCJ1</accession>
<organism evidence="1 2">
    <name type="scientific">Paramecium octaurelia</name>
    <dbReference type="NCBI Taxonomy" id="43137"/>
    <lineage>
        <taxon>Eukaryota</taxon>
        <taxon>Sar</taxon>
        <taxon>Alveolata</taxon>
        <taxon>Ciliophora</taxon>
        <taxon>Intramacronucleata</taxon>
        <taxon>Oligohymenophorea</taxon>
        <taxon>Peniculida</taxon>
        <taxon>Parameciidae</taxon>
        <taxon>Paramecium</taxon>
    </lineage>
</organism>
<proteinExistence type="predicted"/>
<dbReference type="AlphaFoldDB" id="A0A8S1UCJ1"/>
<name>A0A8S1UCJ1_PAROT</name>
<comment type="caution">
    <text evidence="1">The sequence shown here is derived from an EMBL/GenBank/DDBJ whole genome shotgun (WGS) entry which is preliminary data.</text>
</comment>
<reference evidence="1" key="1">
    <citation type="submission" date="2021-01" db="EMBL/GenBank/DDBJ databases">
        <authorList>
            <consortium name="Genoscope - CEA"/>
            <person name="William W."/>
        </authorList>
    </citation>
    <scope>NUCLEOTIDE SEQUENCE</scope>
</reference>
<evidence type="ECO:0000313" key="2">
    <source>
        <dbReference type="Proteomes" id="UP000683925"/>
    </source>
</evidence>
<dbReference type="EMBL" id="CAJJDP010000040">
    <property type="protein sequence ID" value="CAD8161402.1"/>
    <property type="molecule type" value="Genomic_DNA"/>
</dbReference>
<dbReference type="Proteomes" id="UP000683925">
    <property type="component" value="Unassembled WGS sequence"/>
</dbReference>
<protein>
    <submittedName>
        <fullName evidence="1">Uncharacterized protein</fullName>
    </submittedName>
</protein>
<keyword evidence="2" id="KW-1185">Reference proteome</keyword>
<sequence length="52" mass="6319">MEDVQNAYWNERLNNFYQFKVQFNWYFSIILKENLKLPMLCSSQLLDIGISI</sequence>
<gene>
    <name evidence="1" type="ORF">POCTA_138.1.T0400010</name>
</gene>